<dbReference type="EMBL" id="VSRR010004881">
    <property type="protein sequence ID" value="MPC40982.1"/>
    <property type="molecule type" value="Genomic_DNA"/>
</dbReference>
<feature type="region of interest" description="Disordered" evidence="1">
    <location>
        <begin position="76"/>
        <end position="104"/>
    </location>
</feature>
<name>A0A5B7F356_PORTR</name>
<proteinExistence type="predicted"/>
<evidence type="ECO:0000256" key="1">
    <source>
        <dbReference type="SAM" id="MobiDB-lite"/>
    </source>
</evidence>
<sequence>MQVSRISGHTAAPFTPQVVYTVLLAAVHTQVTKALLVSNHPTLPYCTTTPSPHTAKRLLGRIATCLTPGERCTPARRTTARAHSLTRRQTDTWLTKQPDNALPPPSFLNHASPRFLPDVDADSTADSTTAYVSL</sequence>
<comment type="caution">
    <text evidence="2">The sequence shown here is derived from an EMBL/GenBank/DDBJ whole genome shotgun (WGS) entry which is preliminary data.</text>
</comment>
<protein>
    <submittedName>
        <fullName evidence="2">Uncharacterized protein</fullName>
    </submittedName>
</protein>
<organism evidence="2 3">
    <name type="scientific">Portunus trituberculatus</name>
    <name type="common">Swimming crab</name>
    <name type="synonym">Neptunus trituberculatus</name>
    <dbReference type="NCBI Taxonomy" id="210409"/>
    <lineage>
        <taxon>Eukaryota</taxon>
        <taxon>Metazoa</taxon>
        <taxon>Ecdysozoa</taxon>
        <taxon>Arthropoda</taxon>
        <taxon>Crustacea</taxon>
        <taxon>Multicrustacea</taxon>
        <taxon>Malacostraca</taxon>
        <taxon>Eumalacostraca</taxon>
        <taxon>Eucarida</taxon>
        <taxon>Decapoda</taxon>
        <taxon>Pleocyemata</taxon>
        <taxon>Brachyura</taxon>
        <taxon>Eubrachyura</taxon>
        <taxon>Portunoidea</taxon>
        <taxon>Portunidae</taxon>
        <taxon>Portuninae</taxon>
        <taxon>Portunus</taxon>
    </lineage>
</organism>
<evidence type="ECO:0000313" key="3">
    <source>
        <dbReference type="Proteomes" id="UP000324222"/>
    </source>
</evidence>
<reference evidence="2 3" key="1">
    <citation type="submission" date="2019-05" db="EMBL/GenBank/DDBJ databases">
        <title>Another draft genome of Portunus trituberculatus and its Hox gene families provides insights of decapod evolution.</title>
        <authorList>
            <person name="Jeong J.-H."/>
            <person name="Song I."/>
            <person name="Kim S."/>
            <person name="Choi T."/>
            <person name="Kim D."/>
            <person name="Ryu S."/>
            <person name="Kim W."/>
        </authorList>
    </citation>
    <scope>NUCLEOTIDE SEQUENCE [LARGE SCALE GENOMIC DNA]</scope>
    <source>
        <tissue evidence="2">Muscle</tissue>
    </source>
</reference>
<accession>A0A5B7F356</accession>
<evidence type="ECO:0000313" key="2">
    <source>
        <dbReference type="EMBL" id="MPC40982.1"/>
    </source>
</evidence>
<dbReference type="AlphaFoldDB" id="A0A5B7F356"/>
<gene>
    <name evidence="2" type="ORF">E2C01_034561</name>
</gene>
<keyword evidence="3" id="KW-1185">Reference proteome</keyword>
<dbReference type="Proteomes" id="UP000324222">
    <property type="component" value="Unassembled WGS sequence"/>
</dbReference>